<keyword evidence="1" id="KW-1133">Transmembrane helix</keyword>
<proteinExistence type="predicted"/>
<keyword evidence="1" id="KW-0812">Transmembrane</keyword>
<keyword evidence="2" id="KW-0614">Plasmid</keyword>
<feature type="transmembrane region" description="Helical" evidence="1">
    <location>
        <begin position="6"/>
        <end position="26"/>
    </location>
</feature>
<organism evidence="2">
    <name type="scientific">Vibrio alginolyticus</name>
    <dbReference type="NCBI Taxonomy" id="663"/>
    <lineage>
        <taxon>Bacteria</taxon>
        <taxon>Pseudomonadati</taxon>
        <taxon>Pseudomonadota</taxon>
        <taxon>Gammaproteobacteria</taxon>
        <taxon>Vibrionales</taxon>
        <taxon>Vibrionaceae</taxon>
        <taxon>Vibrio</taxon>
    </lineage>
</organism>
<evidence type="ECO:0000256" key="1">
    <source>
        <dbReference type="SAM" id="Phobius"/>
    </source>
</evidence>
<accession>A0A1W6U1K8</accession>
<keyword evidence="1" id="KW-0472">Membrane</keyword>
<gene>
    <name evidence="2" type="ORF">K05K4_52310</name>
</gene>
<name>A0A1W6U1K8_VIBAL</name>
<dbReference type="EMBL" id="CP017904">
    <property type="protein sequence ID" value="ARP21933.1"/>
    <property type="molecule type" value="Genomic_DNA"/>
</dbReference>
<sequence length="49" mass="5436">MVDHLFTLVLDNGVTLPMLFLVVLVLRVRVTVVLTRGADGLNWTVTLTL</sequence>
<geneLocation type="plasmid" evidence="2">
    <name>pL289</name>
</geneLocation>
<protein>
    <submittedName>
        <fullName evidence="2">Uncharacterized protein</fullName>
    </submittedName>
</protein>
<dbReference type="AlphaFoldDB" id="A0A1W6U1K8"/>
<reference evidence="2" key="1">
    <citation type="submission" date="2016-10" db="EMBL/GenBank/DDBJ databases">
        <title>The High Quality Genome of Vibrio alginolyticus K01M1.</title>
        <authorList>
            <person name="Wendling C."/>
            <person name="Chibani C.M."/>
            <person name="Hertel R."/>
            <person name="Sproer C."/>
            <person name="Bunk B."/>
            <person name="Overmann J."/>
            <person name="Roth O."/>
            <person name="Liesegang H."/>
        </authorList>
    </citation>
    <scope>NUCLEOTIDE SEQUENCE</scope>
    <source>
        <strain evidence="2">K05K4</strain>
        <plasmid evidence="2">pL289</plasmid>
    </source>
</reference>
<evidence type="ECO:0000313" key="2">
    <source>
        <dbReference type="EMBL" id="ARP21933.1"/>
    </source>
</evidence>